<dbReference type="NCBIfam" id="NF033563">
    <property type="entry name" value="transpos_IS30"/>
    <property type="match status" value="1"/>
</dbReference>
<dbReference type="Gene3D" id="3.30.420.10">
    <property type="entry name" value="Ribonuclease H-like superfamily/Ribonuclease H"/>
    <property type="match status" value="1"/>
</dbReference>
<keyword evidence="4" id="KW-1185">Reference proteome</keyword>
<dbReference type="KEGG" id="scr:SCHRY_v1c06850"/>
<dbReference type="Pfam" id="PF13936">
    <property type="entry name" value="HTH_38"/>
    <property type="match status" value="1"/>
</dbReference>
<evidence type="ECO:0000313" key="3">
    <source>
        <dbReference type="EMBL" id="AGM25261.1"/>
    </source>
</evidence>
<dbReference type="PROSITE" id="PS50994">
    <property type="entry name" value="INTEGRASE"/>
    <property type="match status" value="1"/>
</dbReference>
<evidence type="ECO:0000259" key="2">
    <source>
        <dbReference type="PROSITE" id="PS50994"/>
    </source>
</evidence>
<dbReference type="PATRIC" id="fig|1276227.3.peg.691"/>
<dbReference type="InterPro" id="IPR051917">
    <property type="entry name" value="Transposase-Integrase"/>
</dbReference>
<dbReference type="InterPro" id="IPR001584">
    <property type="entry name" value="Integrase_cat-core"/>
</dbReference>
<dbReference type="HOGENOM" id="CLU_035706_0_1_14"/>
<dbReference type="eggNOG" id="COG2826">
    <property type="taxonomic scope" value="Bacteria"/>
</dbReference>
<dbReference type="PANTHER" id="PTHR10948:SF23">
    <property type="entry name" value="TRANSPOSASE INSI FOR INSERTION SEQUENCE ELEMENT IS30A-RELATED"/>
    <property type="match status" value="1"/>
</dbReference>
<dbReference type="InterPro" id="IPR036397">
    <property type="entry name" value="RNaseH_sf"/>
</dbReference>
<dbReference type="EMBL" id="CP005077">
    <property type="protein sequence ID" value="AGM25261.1"/>
    <property type="molecule type" value="Genomic_DNA"/>
</dbReference>
<dbReference type="RefSeq" id="WP_016339085.1">
    <property type="nucleotide sequence ID" value="NC_021280.1"/>
</dbReference>
<dbReference type="InterPro" id="IPR053392">
    <property type="entry name" value="Transposase_IS30-like"/>
</dbReference>
<accession>R4UIX5</accession>
<dbReference type="GO" id="GO:0003676">
    <property type="term" value="F:nucleic acid binding"/>
    <property type="evidence" value="ECO:0007669"/>
    <property type="project" value="InterPro"/>
</dbReference>
<dbReference type="InterPro" id="IPR025246">
    <property type="entry name" value="IS30-like_HTH"/>
</dbReference>
<name>R4UIX5_9MOLU</name>
<reference evidence="3 4" key="1">
    <citation type="journal article" date="2013" name="Genome Biol. Evol.">
        <title>Complete genomes of two dipteran-associated spiroplasmas provided insights into the origin, dynamics, and impacts of viral invasion in spiroplasma.</title>
        <authorList>
            <person name="Ku C."/>
            <person name="Lo W.S."/>
            <person name="Chen L.L."/>
            <person name="Kuo C.H."/>
        </authorList>
    </citation>
    <scope>NUCLEOTIDE SEQUENCE [LARGE SCALE GENOMIC DNA]</scope>
    <source>
        <strain evidence="3 4">DF-1</strain>
    </source>
</reference>
<keyword evidence="1" id="KW-0233">DNA recombination</keyword>
<dbReference type="GO" id="GO:0005829">
    <property type="term" value="C:cytosol"/>
    <property type="evidence" value="ECO:0007669"/>
    <property type="project" value="TreeGrafter"/>
</dbReference>
<dbReference type="OrthoDB" id="396854at2"/>
<dbReference type="SUPFAM" id="SSF53098">
    <property type="entry name" value="Ribonuclease H-like"/>
    <property type="match status" value="1"/>
</dbReference>
<dbReference type="InterPro" id="IPR012337">
    <property type="entry name" value="RNaseH-like_sf"/>
</dbReference>
<dbReference type="STRING" id="1276227.SCHRY_v1c06850"/>
<proteinExistence type="predicted"/>
<sequence>MNYKHFITNERALLESYKIQGLKNRECARRLNKHESTISRELKCCKLNKYTAKQAILDYKKQRRKCGNKKKLSFNQRKYINYGLKNLWSPEQIIGRFKQLTNFEKGNFGFNYSDISLGKSISTIYRYIKIKAFSLAQTTLRHYKTHTKPKFTNDKRHIWEIKRDKFDFGHFEADLIVGKNNKSYKLTITERLTNLNYICHLDDKASSSINKNLINFFKNSTILKYAKSLTLDNGSEFAMWKEFEQDTGIPIYFTAPSSPWKKGTIEHENKLFRQRYPKHKNLNKYSEKYDKENIILLNNRPRKKLNFKTPVEVFQMFSPYFDLLKTCTYLALIMIIYII</sequence>
<dbReference type="PANTHER" id="PTHR10948">
    <property type="entry name" value="TRANSPOSASE"/>
    <property type="match status" value="1"/>
</dbReference>
<organism evidence="3 4">
    <name type="scientific">Spiroplasma chrysopicola DF-1</name>
    <dbReference type="NCBI Taxonomy" id="1276227"/>
    <lineage>
        <taxon>Bacteria</taxon>
        <taxon>Bacillati</taxon>
        <taxon>Mycoplasmatota</taxon>
        <taxon>Mollicutes</taxon>
        <taxon>Entomoplasmatales</taxon>
        <taxon>Spiroplasmataceae</taxon>
        <taxon>Spiroplasma</taxon>
    </lineage>
</organism>
<dbReference type="GO" id="GO:0015074">
    <property type="term" value="P:DNA integration"/>
    <property type="evidence" value="ECO:0007669"/>
    <property type="project" value="InterPro"/>
</dbReference>
<gene>
    <name evidence="3" type="ORF">SCHRY_v1c06850</name>
</gene>
<evidence type="ECO:0000313" key="4">
    <source>
        <dbReference type="Proteomes" id="UP000013964"/>
    </source>
</evidence>
<dbReference type="GO" id="GO:0032196">
    <property type="term" value="P:transposition"/>
    <property type="evidence" value="ECO:0007669"/>
    <property type="project" value="TreeGrafter"/>
</dbReference>
<dbReference type="GO" id="GO:0006310">
    <property type="term" value="P:DNA recombination"/>
    <property type="evidence" value="ECO:0007669"/>
    <property type="project" value="UniProtKB-KW"/>
</dbReference>
<evidence type="ECO:0000256" key="1">
    <source>
        <dbReference type="ARBA" id="ARBA00023172"/>
    </source>
</evidence>
<dbReference type="AlphaFoldDB" id="R4UIX5"/>
<dbReference type="Proteomes" id="UP000013964">
    <property type="component" value="Chromosome"/>
</dbReference>
<protein>
    <submittedName>
        <fullName evidence="3">Transposase, IS30 family</fullName>
    </submittedName>
</protein>
<dbReference type="GO" id="GO:0004803">
    <property type="term" value="F:transposase activity"/>
    <property type="evidence" value="ECO:0007669"/>
    <property type="project" value="TreeGrafter"/>
</dbReference>
<feature type="domain" description="Integrase catalytic" evidence="2">
    <location>
        <begin position="145"/>
        <end position="318"/>
    </location>
</feature>